<dbReference type="Proteomes" id="UP000694397">
    <property type="component" value="Chromosome 10"/>
</dbReference>
<dbReference type="InterPro" id="IPR020472">
    <property type="entry name" value="WD40_PAC1"/>
</dbReference>
<accession>A0A8C9R1D0</accession>
<dbReference type="Gene3D" id="2.130.10.10">
    <property type="entry name" value="YVTN repeat-like/Quinoprotein amine dehydrogenase"/>
    <property type="match status" value="3"/>
</dbReference>
<dbReference type="Pfam" id="PF00400">
    <property type="entry name" value="WD40"/>
    <property type="match status" value="3"/>
</dbReference>
<dbReference type="OrthoDB" id="10251381at2759"/>
<dbReference type="PRINTS" id="PR00320">
    <property type="entry name" value="GPROTEINBRPT"/>
</dbReference>
<reference evidence="4" key="2">
    <citation type="submission" date="2025-08" db="UniProtKB">
        <authorList>
            <consortium name="Ensembl"/>
        </authorList>
    </citation>
    <scope>IDENTIFICATION</scope>
</reference>
<dbReference type="Ensembl" id="ENSSFOT00015003169.2">
    <property type="protein sequence ID" value="ENSSFOP00015003118.2"/>
    <property type="gene ID" value="ENSSFOG00015001998.2"/>
</dbReference>
<reference evidence="4 5" key="1">
    <citation type="submission" date="2019-04" db="EMBL/GenBank/DDBJ databases">
        <authorList>
            <consortium name="Wellcome Sanger Institute Data Sharing"/>
        </authorList>
    </citation>
    <scope>NUCLEOTIDE SEQUENCE [LARGE SCALE GENOMIC DNA]</scope>
</reference>
<evidence type="ECO:0000256" key="2">
    <source>
        <dbReference type="ARBA" id="ARBA00022737"/>
    </source>
</evidence>
<dbReference type="PROSITE" id="PS50294">
    <property type="entry name" value="WD_REPEATS_REGION"/>
    <property type="match status" value="1"/>
</dbReference>
<evidence type="ECO:0000313" key="4">
    <source>
        <dbReference type="Ensembl" id="ENSSFOP00015003118.2"/>
    </source>
</evidence>
<dbReference type="InterPro" id="IPR015943">
    <property type="entry name" value="WD40/YVTN_repeat-like_dom_sf"/>
</dbReference>
<keyword evidence="1 3" id="KW-0853">WD repeat</keyword>
<proteinExistence type="predicted"/>
<dbReference type="PANTHER" id="PTHR44324:SF1">
    <property type="entry name" value="WD REPEAT-CONTAINING PROTEIN 49"/>
    <property type="match status" value="1"/>
</dbReference>
<dbReference type="InterPro" id="IPR001680">
    <property type="entry name" value="WD40_rpt"/>
</dbReference>
<dbReference type="PANTHER" id="PTHR44324">
    <property type="entry name" value="WD40 REPEAT DOMAIN 95"/>
    <property type="match status" value="1"/>
</dbReference>
<organism evidence="4 5">
    <name type="scientific">Scleropages formosus</name>
    <name type="common">Asian bonytongue</name>
    <name type="synonym">Osteoglossum formosum</name>
    <dbReference type="NCBI Taxonomy" id="113540"/>
    <lineage>
        <taxon>Eukaryota</taxon>
        <taxon>Metazoa</taxon>
        <taxon>Chordata</taxon>
        <taxon>Craniata</taxon>
        <taxon>Vertebrata</taxon>
        <taxon>Euteleostomi</taxon>
        <taxon>Actinopterygii</taxon>
        <taxon>Neopterygii</taxon>
        <taxon>Teleostei</taxon>
        <taxon>Osteoglossocephala</taxon>
        <taxon>Osteoglossomorpha</taxon>
        <taxon>Osteoglossiformes</taxon>
        <taxon>Osteoglossidae</taxon>
        <taxon>Scleropages</taxon>
    </lineage>
</organism>
<protein>
    <submittedName>
        <fullName evidence="4">WD repeat domain 49</fullName>
    </submittedName>
</protein>
<evidence type="ECO:0000313" key="5">
    <source>
        <dbReference type="Proteomes" id="UP000694397"/>
    </source>
</evidence>
<feature type="repeat" description="WD" evidence="3">
    <location>
        <begin position="466"/>
        <end position="493"/>
    </location>
</feature>
<dbReference type="SMART" id="SM00320">
    <property type="entry name" value="WD40"/>
    <property type="match status" value="9"/>
</dbReference>
<dbReference type="PROSITE" id="PS00678">
    <property type="entry name" value="WD_REPEATS_1"/>
    <property type="match status" value="2"/>
</dbReference>
<evidence type="ECO:0000256" key="1">
    <source>
        <dbReference type="ARBA" id="ARBA00022574"/>
    </source>
</evidence>
<evidence type="ECO:0000256" key="3">
    <source>
        <dbReference type="PROSITE-ProRule" id="PRU00221"/>
    </source>
</evidence>
<dbReference type="InterPro" id="IPR036322">
    <property type="entry name" value="WD40_repeat_dom_sf"/>
</dbReference>
<feature type="repeat" description="WD" evidence="3">
    <location>
        <begin position="329"/>
        <end position="362"/>
    </location>
</feature>
<reference evidence="4" key="3">
    <citation type="submission" date="2025-09" db="UniProtKB">
        <authorList>
            <consortium name="Ensembl"/>
        </authorList>
    </citation>
    <scope>IDENTIFICATION</scope>
</reference>
<feature type="repeat" description="WD" evidence="3">
    <location>
        <begin position="674"/>
        <end position="710"/>
    </location>
</feature>
<dbReference type="AlphaFoldDB" id="A0A8C9R1D0"/>
<name>A0A8C9R1D0_SCLFO</name>
<dbReference type="InterPro" id="IPR019775">
    <property type="entry name" value="WD40_repeat_CS"/>
</dbReference>
<keyword evidence="5" id="KW-1185">Reference proteome</keyword>
<dbReference type="SUPFAM" id="SSF50978">
    <property type="entry name" value="WD40 repeat-like"/>
    <property type="match status" value="2"/>
</dbReference>
<dbReference type="InterPro" id="IPR051242">
    <property type="entry name" value="WD-EF-hand_domain"/>
</dbReference>
<dbReference type="GeneTree" id="ENSGT00940000160751"/>
<gene>
    <name evidence="4" type="primary">WDR49</name>
</gene>
<dbReference type="PROSITE" id="PS50082">
    <property type="entry name" value="WD_REPEATS_2"/>
    <property type="match status" value="3"/>
</dbReference>
<sequence>FAERALAAVGRGSRKEYGRLFDSADVWREGRLDWARLASFLLLELREKEARSRATAVPRWGPLRGLPSLHRDTIQQVAALRSSSRYLSVSKEGTLGVWSDELILLKSHRVSTDSVKPRDLWVTAMAVLHNVHKVAVSFTSKEICFFDLLSKQELSCQYKVQGLRHAAVSLHYWCDPRNPDGGVLSFGDLGGQVSAICFRTAQISLFEKAGAGAGPDAVVVIKWAELVQGQHGCCYALGHRAHDGDWVRRVKFLGNLEAFVSCTTGGENSMAVAWREQEATPLRVTAARIEGGASDLDYHVGLNLIATAGLDGRVLLWNPYVVSKPVGVLQGHATGVLAVHFLSGRKQLVSFSKDQVLRVWDVHHQLCVQRVAAIFPKSRECRTLLLFHEERGRLFLTFNALLTVLEAGKEAERRVTSHAHAVTCVLYNSFLKQVISSDAGSTVTYWLVDTGQKVKQFTRCHGNAEISAMALDDTQTRLFTGGTDGLVKVWDFNGHCHHKLDAGQTRAVDILQILVLKRMVLVLGWSRTLTVFWPSSFAQCSAPSSEWTGGSTHRDHILCAAFLPPQTLVTGSYDFTSIMVWNSSTGNILRKLEPNDTPRLHCRSGQFLYPPPPTPLCLRSGIVDMRVVGSNAGILCDLPLFCGLLSGGADLVSCGGSGLVRFWNTKQGCLLAQFVAHRGSASITMTADEGGRYLVTGDMDGEVKVWDVQNYCVCPGQAAIDHAPNLLSCSRPHNDCVTHLETCSRGGRLLLLSASADCRVALGLPTGAPVGTFGQVTLRRVTHRSELRTCFSCSTSLSMSCTLGRSYQERRGLGMNDIRLPRGGERHGSLGEMLCVSPSCERKSRVLLLLLVTFLTSVCSPPPDSPGMFSSLRIEDLASVGEFTKPDFMINPHLYFGDRWDSALTPHVPCRLAAVKAAFDERSLFPRNILQLEERQGRLDHKREAQVKKNVGRRVAR</sequence>
<keyword evidence="2" id="KW-0677">Repeat</keyword>